<gene>
    <name evidence="5" type="ORF">ACO22_03738</name>
</gene>
<dbReference type="PROSITE" id="PS50213">
    <property type="entry name" value="FAS1"/>
    <property type="match status" value="2"/>
</dbReference>
<evidence type="ECO:0000313" key="6">
    <source>
        <dbReference type="Proteomes" id="UP000242814"/>
    </source>
</evidence>
<dbReference type="SUPFAM" id="SSF82153">
    <property type="entry name" value="FAS1 domain"/>
    <property type="match status" value="2"/>
</dbReference>
<feature type="compositionally biased region" description="Low complexity" evidence="1">
    <location>
        <begin position="350"/>
        <end position="376"/>
    </location>
</feature>
<protein>
    <recommendedName>
        <fullName evidence="4">FAS1 domain-containing protein</fullName>
    </recommendedName>
</protein>
<dbReference type="EMBL" id="LZYO01000134">
    <property type="protein sequence ID" value="ODH29468.1"/>
    <property type="molecule type" value="Genomic_DNA"/>
</dbReference>
<dbReference type="VEuPathDB" id="FungiDB:PABG_00204"/>
<sequence length="406" mass="43477">MVATWPIRGLLVQCLIFIPLLFSTTALAESLVEALNGYPSLSRFQSLLQDKPALAPLLSKGSPGSVVTFLVPNDAAFAAFRAANGGSDISDLPNSELERILEYHILSRNLPSAKLLNPPPQSLVVPTQLTGEEYNNRSAGDALQMVEGGGKQSSSGQVVVLNVGPQSLQKRQQEEIDVLSGLYKSVKMTLIDGMWDGGLFHMVDGLLTLPRVCTKTIESQNLTALTRALVRTKIGPILDTLRNVTCIGPTDTAFEQADSPDKVAEPGDLAKALTFHTLTEPVYTNFLSDGQMFTTVSNDTIRVTVNDTGIYFNDAKLIRRNVITNNGVIQVVDKVMSPLKQEESKPIPTPTTTTNTNPKLSPTGPGPASSSKAGASMLENPFGGSTSAGLTAFLMTGIMSLAAWWM</sequence>
<dbReference type="PANTHER" id="PTHR10900">
    <property type="entry name" value="PERIOSTIN-RELATED"/>
    <property type="match status" value="1"/>
</dbReference>
<evidence type="ECO:0000256" key="3">
    <source>
        <dbReference type="SAM" id="SignalP"/>
    </source>
</evidence>
<dbReference type="Proteomes" id="UP000242814">
    <property type="component" value="Unassembled WGS sequence"/>
</dbReference>
<evidence type="ECO:0000256" key="2">
    <source>
        <dbReference type="SAM" id="Phobius"/>
    </source>
</evidence>
<evidence type="ECO:0000259" key="4">
    <source>
        <dbReference type="PROSITE" id="PS50213"/>
    </source>
</evidence>
<reference evidence="5 6" key="1">
    <citation type="submission" date="2016-06" db="EMBL/GenBank/DDBJ databases">
        <authorList>
            <person name="Kjaerup R.B."/>
            <person name="Dalgaard T.S."/>
            <person name="Juul-Madsen H.R."/>
        </authorList>
    </citation>
    <scope>NUCLEOTIDE SEQUENCE [LARGE SCALE GENOMIC DNA]</scope>
    <source>
        <strain evidence="5 6">Pb300</strain>
    </source>
</reference>
<organism evidence="5 6">
    <name type="scientific">Paracoccidioides brasiliensis</name>
    <dbReference type="NCBI Taxonomy" id="121759"/>
    <lineage>
        <taxon>Eukaryota</taxon>
        <taxon>Fungi</taxon>
        <taxon>Dikarya</taxon>
        <taxon>Ascomycota</taxon>
        <taxon>Pezizomycotina</taxon>
        <taxon>Eurotiomycetes</taxon>
        <taxon>Eurotiomycetidae</taxon>
        <taxon>Onygenales</taxon>
        <taxon>Ajellomycetaceae</taxon>
        <taxon>Paracoccidioides</taxon>
    </lineage>
</organism>
<evidence type="ECO:0000313" key="5">
    <source>
        <dbReference type="EMBL" id="ODH29468.1"/>
    </source>
</evidence>
<feature type="transmembrane region" description="Helical" evidence="2">
    <location>
        <begin position="387"/>
        <end position="405"/>
    </location>
</feature>
<feature type="signal peptide" evidence="3">
    <location>
        <begin position="1"/>
        <end position="28"/>
    </location>
</feature>
<keyword evidence="2" id="KW-0812">Transmembrane</keyword>
<feature type="domain" description="FAS1" evidence="4">
    <location>
        <begin position="209"/>
        <end position="336"/>
    </location>
</feature>
<feature type="domain" description="FAS1" evidence="4">
    <location>
        <begin position="28"/>
        <end position="207"/>
    </location>
</feature>
<accession>A0A1D2JF47</accession>
<feature type="region of interest" description="Disordered" evidence="1">
    <location>
        <begin position="339"/>
        <end position="378"/>
    </location>
</feature>
<dbReference type="Pfam" id="PF02469">
    <property type="entry name" value="Fasciclin"/>
    <property type="match status" value="2"/>
</dbReference>
<proteinExistence type="predicted"/>
<keyword evidence="2" id="KW-0472">Membrane</keyword>
<dbReference type="InterPro" id="IPR000782">
    <property type="entry name" value="FAS1_domain"/>
</dbReference>
<dbReference type="AlphaFoldDB" id="A0A1D2JF47"/>
<dbReference type="VEuPathDB" id="FungiDB:PADG_02604"/>
<dbReference type="InterPro" id="IPR036378">
    <property type="entry name" value="FAS1_dom_sf"/>
</dbReference>
<evidence type="ECO:0000256" key="1">
    <source>
        <dbReference type="SAM" id="MobiDB-lite"/>
    </source>
</evidence>
<keyword evidence="2" id="KW-1133">Transmembrane helix</keyword>
<feature type="chain" id="PRO_5008902438" description="FAS1 domain-containing protein" evidence="3">
    <location>
        <begin position="29"/>
        <end position="406"/>
    </location>
</feature>
<dbReference type="SMART" id="SM00554">
    <property type="entry name" value="FAS1"/>
    <property type="match status" value="2"/>
</dbReference>
<dbReference type="PANTHER" id="PTHR10900:SF77">
    <property type="entry name" value="FI19380P1"/>
    <property type="match status" value="1"/>
</dbReference>
<comment type="caution">
    <text evidence="5">The sequence shown here is derived from an EMBL/GenBank/DDBJ whole genome shotgun (WGS) entry which is preliminary data.</text>
</comment>
<name>A0A1D2JF47_PARBR</name>
<dbReference type="InterPro" id="IPR050904">
    <property type="entry name" value="Adhesion/Biosynth-related"/>
</dbReference>
<keyword evidence="3" id="KW-0732">Signal</keyword>
<dbReference type="Gene3D" id="2.30.180.10">
    <property type="entry name" value="FAS1 domain"/>
    <property type="match status" value="2"/>
</dbReference>